<proteinExistence type="predicted"/>
<accession>A0ABX7M7Q4</accession>
<dbReference type="Proteomes" id="UP000663570">
    <property type="component" value="Chromosome"/>
</dbReference>
<reference evidence="1 2" key="1">
    <citation type="submission" date="2021-02" db="EMBL/GenBank/DDBJ databases">
        <title>Niveibacterium changnyeongensis HC41.</title>
        <authorList>
            <person name="Kang M."/>
        </authorList>
    </citation>
    <scope>NUCLEOTIDE SEQUENCE [LARGE SCALE GENOMIC DNA]</scope>
    <source>
        <strain evidence="1 2">HC41</strain>
    </source>
</reference>
<evidence type="ECO:0008006" key="3">
    <source>
        <dbReference type="Google" id="ProtNLM"/>
    </source>
</evidence>
<evidence type="ECO:0000313" key="1">
    <source>
        <dbReference type="EMBL" id="QSI77782.1"/>
    </source>
</evidence>
<dbReference type="RefSeq" id="WP_206255104.1">
    <property type="nucleotide sequence ID" value="NZ_CP071060.1"/>
</dbReference>
<dbReference type="SUPFAM" id="SSF48452">
    <property type="entry name" value="TPR-like"/>
    <property type="match status" value="1"/>
</dbReference>
<keyword evidence="2" id="KW-1185">Reference proteome</keyword>
<protein>
    <recommendedName>
        <fullName evidence="3">Tetratricopeptide repeat protein</fullName>
    </recommendedName>
</protein>
<organism evidence="1 2">
    <name type="scientific">Niveibacterium microcysteis</name>
    <dbReference type="NCBI Taxonomy" id="2811415"/>
    <lineage>
        <taxon>Bacteria</taxon>
        <taxon>Pseudomonadati</taxon>
        <taxon>Pseudomonadota</taxon>
        <taxon>Betaproteobacteria</taxon>
        <taxon>Rhodocyclales</taxon>
        <taxon>Rhodocyclaceae</taxon>
        <taxon>Niveibacterium</taxon>
    </lineage>
</organism>
<dbReference type="Gene3D" id="1.25.40.10">
    <property type="entry name" value="Tetratricopeptide repeat domain"/>
    <property type="match status" value="1"/>
</dbReference>
<evidence type="ECO:0000313" key="2">
    <source>
        <dbReference type="Proteomes" id="UP000663570"/>
    </source>
</evidence>
<sequence length="513" mass="55174">MPFTPEQVRQQVAAITASEGFVASQRSRRLLEFLTNETLAGRGDRLKGFYIACEFLGRGVDFDPLVDPIVRIEMGKLRRALEHYYLTAGRKDSLRVELAKGNYQPQFCGALETPVSEDTAPAQDGQPLLGRASVVIRCTGPQAAGVADDFAGGLAHQLAALLNRLDDVYVLSPDLEDAASARFLLTASVRGDSQRLRVAVQLEDRLRGLQVWADTYTEAANDLFALEDELARRIVNRIADPNAGEMFRALGGSAEGAQAPSPEAIVARFNTEHMRRLNDSAWQREARESLEALVAAQPAFAAARAALSKALHDAFLLGEADHDAMQRALDHATEAVRLEPESQHALAALTNACIALGQNDRALQAIERSVRLNQTGHSARAIAAVKLIMLGEAERAEALLAECAKSPGDASPVIGVGLALLAWFRGDYAGALAAVSRDLLASNFWGGLVLTVSLAECGELAAARRSLSSTLAINPAFARAPARYLAVSLYRRDWQARLLAALEKAGLPREPAG</sequence>
<name>A0ABX7M7Q4_9RHOO</name>
<dbReference type="EMBL" id="CP071060">
    <property type="protein sequence ID" value="QSI77782.1"/>
    <property type="molecule type" value="Genomic_DNA"/>
</dbReference>
<dbReference type="InterPro" id="IPR011990">
    <property type="entry name" value="TPR-like_helical_dom_sf"/>
</dbReference>
<gene>
    <name evidence="1" type="ORF">JY500_03760</name>
</gene>